<dbReference type="GO" id="GO:0032259">
    <property type="term" value="P:methylation"/>
    <property type="evidence" value="ECO:0007669"/>
    <property type="project" value="UniProtKB-KW"/>
</dbReference>
<dbReference type="PANTHER" id="PTHR46165:SF5">
    <property type="entry name" value="RE32936P"/>
    <property type="match status" value="1"/>
</dbReference>
<keyword evidence="3" id="KW-0949">S-adenosyl-L-methionine</keyword>
<sequence>MFNENKKQETSEIGKAIVIKACRPLSAEDTVAENYGPVFTLRTVGQRQRSLQGRYLFTCSCKACQQDWPTLENLTTSFIKFRCPTKTCQSSFLYKEGMKEWKCNQCKNKADVRDLCRLYASYNKDFEEAVPLMEEGRLEEAASAMVKFIEEMLLLVRPPSKNVHLAQEALRTCWANEGNVFVLP</sequence>
<keyword evidence="5" id="KW-1185">Reference proteome</keyword>
<evidence type="ECO:0000313" key="5">
    <source>
        <dbReference type="Proteomes" id="UP001558652"/>
    </source>
</evidence>
<dbReference type="EMBL" id="JBFDAA010000017">
    <property type="protein sequence ID" value="KAL1116805.1"/>
    <property type="molecule type" value="Genomic_DNA"/>
</dbReference>
<evidence type="ECO:0000256" key="3">
    <source>
        <dbReference type="ARBA" id="ARBA00022691"/>
    </source>
</evidence>
<evidence type="ECO:0000256" key="2">
    <source>
        <dbReference type="ARBA" id="ARBA00022679"/>
    </source>
</evidence>
<keyword evidence="2" id="KW-0808">Transferase</keyword>
<gene>
    <name evidence="4" type="ORF">AAG570_005275</name>
</gene>
<evidence type="ECO:0000313" key="4">
    <source>
        <dbReference type="EMBL" id="KAL1116805.1"/>
    </source>
</evidence>
<evidence type="ECO:0000256" key="1">
    <source>
        <dbReference type="ARBA" id="ARBA00022603"/>
    </source>
</evidence>
<name>A0ABD0Y1J1_9HEMI</name>
<dbReference type="Gene3D" id="1.25.40.10">
    <property type="entry name" value="Tetratricopeptide repeat domain"/>
    <property type="match status" value="1"/>
</dbReference>
<reference evidence="4 5" key="1">
    <citation type="submission" date="2024-07" db="EMBL/GenBank/DDBJ databases">
        <title>Chromosome-level genome assembly of the water stick insect Ranatra chinensis (Heteroptera: Nepidae).</title>
        <authorList>
            <person name="Liu X."/>
        </authorList>
    </citation>
    <scope>NUCLEOTIDE SEQUENCE [LARGE SCALE GENOMIC DNA]</scope>
    <source>
        <strain evidence="4">Cailab_2021Rc</strain>
        <tissue evidence="4">Muscle</tissue>
    </source>
</reference>
<comment type="caution">
    <text evidence="4">The sequence shown here is derived from an EMBL/GenBank/DDBJ whole genome shotgun (WGS) entry which is preliminary data.</text>
</comment>
<dbReference type="GO" id="GO:0008168">
    <property type="term" value="F:methyltransferase activity"/>
    <property type="evidence" value="ECO:0007669"/>
    <property type="project" value="UniProtKB-KW"/>
</dbReference>
<protein>
    <submittedName>
        <fullName evidence="4">Uncharacterized protein</fullName>
    </submittedName>
</protein>
<proteinExistence type="predicted"/>
<keyword evidence="1" id="KW-0489">Methyltransferase</keyword>
<accession>A0ABD0Y1J1</accession>
<dbReference type="PANTHER" id="PTHR46165">
    <property type="entry name" value="SET AND MYND DOMAIN-CONTAINING PROTEIN 4"/>
    <property type="match status" value="1"/>
</dbReference>
<dbReference type="InterPro" id="IPR052097">
    <property type="entry name" value="SET-MYND_domain_protein"/>
</dbReference>
<organism evidence="4 5">
    <name type="scientific">Ranatra chinensis</name>
    <dbReference type="NCBI Taxonomy" id="642074"/>
    <lineage>
        <taxon>Eukaryota</taxon>
        <taxon>Metazoa</taxon>
        <taxon>Ecdysozoa</taxon>
        <taxon>Arthropoda</taxon>
        <taxon>Hexapoda</taxon>
        <taxon>Insecta</taxon>
        <taxon>Pterygota</taxon>
        <taxon>Neoptera</taxon>
        <taxon>Paraneoptera</taxon>
        <taxon>Hemiptera</taxon>
        <taxon>Heteroptera</taxon>
        <taxon>Panheteroptera</taxon>
        <taxon>Nepomorpha</taxon>
        <taxon>Nepidae</taxon>
        <taxon>Ranatrinae</taxon>
        <taxon>Ranatra</taxon>
    </lineage>
</organism>
<dbReference type="Proteomes" id="UP001558652">
    <property type="component" value="Unassembled WGS sequence"/>
</dbReference>
<dbReference type="AlphaFoldDB" id="A0ABD0Y1J1"/>
<dbReference type="InterPro" id="IPR011990">
    <property type="entry name" value="TPR-like_helical_dom_sf"/>
</dbReference>